<dbReference type="AlphaFoldDB" id="A0A226BXK4"/>
<name>A0A226BXK4_9FIRM</name>
<gene>
    <name evidence="2" type="ORF">CDO51_07540</name>
</gene>
<dbReference type="EMBL" id="NIQC01000014">
    <property type="protein sequence ID" value="OWZ83665.1"/>
    <property type="molecule type" value="Genomic_DNA"/>
</dbReference>
<feature type="transmembrane region" description="Helical" evidence="1">
    <location>
        <begin position="390"/>
        <end position="412"/>
    </location>
</feature>
<keyword evidence="1" id="KW-0812">Transmembrane</keyword>
<feature type="transmembrane region" description="Helical" evidence="1">
    <location>
        <begin position="126"/>
        <end position="146"/>
    </location>
</feature>
<dbReference type="Proteomes" id="UP000214588">
    <property type="component" value="Unassembled WGS sequence"/>
</dbReference>
<feature type="transmembrane region" description="Helical" evidence="1">
    <location>
        <begin position="152"/>
        <end position="167"/>
    </location>
</feature>
<comment type="caution">
    <text evidence="2">The sequence shown here is derived from an EMBL/GenBank/DDBJ whole genome shotgun (WGS) entry which is preliminary data.</text>
</comment>
<organism evidence="2 3">
    <name type="scientific">Natranaerobius trueperi</name>
    <dbReference type="NCBI Taxonomy" id="759412"/>
    <lineage>
        <taxon>Bacteria</taxon>
        <taxon>Bacillati</taxon>
        <taxon>Bacillota</taxon>
        <taxon>Clostridia</taxon>
        <taxon>Natranaerobiales</taxon>
        <taxon>Natranaerobiaceae</taxon>
        <taxon>Natranaerobius</taxon>
    </lineage>
</organism>
<evidence type="ECO:0000313" key="3">
    <source>
        <dbReference type="Proteomes" id="UP000214588"/>
    </source>
</evidence>
<feature type="transmembrane region" description="Helical" evidence="1">
    <location>
        <begin position="353"/>
        <end position="370"/>
    </location>
</feature>
<proteinExistence type="predicted"/>
<dbReference type="InterPro" id="IPR004697">
    <property type="entry name" value="AbgT"/>
</dbReference>
<keyword evidence="3" id="KW-1185">Reference proteome</keyword>
<keyword evidence="1" id="KW-0472">Membrane</keyword>
<feature type="transmembrane region" description="Helical" evidence="1">
    <location>
        <begin position="223"/>
        <end position="249"/>
    </location>
</feature>
<sequence>MSKSETSSPQAPQNPEKSGIIDKILNFIENVGNKLPHPIILFFILAGLALVASAVVAAAGVEVEHPGTGETVEAFNLLSEEGIQRVFSEAVDNFTGFAPLGVVLVAMLGVGVADKSGLISSVLKSLILNAPTKLLTAAVVFVGILSNVASDAGYVVLVPLGAIIFAAKGRHPLVGLAAAFAGVSGGFSANIVLGTLDPMLAGITAEAAEFVEEGYSVAPSVNYFFMFISTFVVTIVGTLVTELVVAPRFGEYTGDYKEDLQELTGTEKKGLRSAIIALLIAVTVFLYWTVPSDAILRDADGELLTADAAFMGGMVPIIAILFLFPGIAYGLSAKSIKGSGDVAKYMSDSMSDMGGYIALAFAAGQFVAYFEWSNIGTILAVAGAEFLEVVGFTGLPLIVAFVVVAGLINLFVGSASAKWAIMAPVFVPMLMYLGYSPEFTQMAYRIGDSVTNIISPLMPYFAVIIAFAKKYDPKVGIGTLISTMLPYSVAFLIAWTLMLVVWFVLGLPIGPGGTVFY</sequence>
<feature type="transmembrane region" description="Helical" evidence="1">
    <location>
        <begin position="39"/>
        <end position="61"/>
    </location>
</feature>
<dbReference type="RefSeq" id="WP_089023680.1">
    <property type="nucleotide sequence ID" value="NZ_NIQC01000014.1"/>
</dbReference>
<dbReference type="OrthoDB" id="3314392at2"/>
<dbReference type="GO" id="GO:0015558">
    <property type="term" value="F:secondary active p-aminobenzoyl-glutamate transmembrane transporter activity"/>
    <property type="evidence" value="ECO:0007669"/>
    <property type="project" value="InterPro"/>
</dbReference>
<feature type="transmembrane region" description="Helical" evidence="1">
    <location>
        <begin position="419"/>
        <end position="437"/>
    </location>
</feature>
<evidence type="ECO:0000256" key="1">
    <source>
        <dbReference type="SAM" id="Phobius"/>
    </source>
</evidence>
<feature type="transmembrane region" description="Helical" evidence="1">
    <location>
        <begin position="449"/>
        <end position="468"/>
    </location>
</feature>
<dbReference type="PANTHER" id="PTHR30282">
    <property type="entry name" value="P-AMINOBENZOYL GLUTAMATE TRANSPORTER"/>
    <property type="match status" value="1"/>
</dbReference>
<accession>A0A226BXK4</accession>
<feature type="transmembrane region" description="Helical" evidence="1">
    <location>
        <begin position="270"/>
        <end position="288"/>
    </location>
</feature>
<feature type="transmembrane region" description="Helical" evidence="1">
    <location>
        <begin position="489"/>
        <end position="509"/>
    </location>
</feature>
<reference evidence="2 3" key="1">
    <citation type="submission" date="2017-06" db="EMBL/GenBank/DDBJ databases">
        <title>Draft Genome Sequence of Natranaerobius trueperi halophilic, alkalithermophilic bacteria from soda lakes.</title>
        <authorList>
            <person name="Zhao B."/>
        </authorList>
    </citation>
    <scope>NUCLEOTIDE SEQUENCE [LARGE SCALE GENOMIC DNA]</scope>
    <source>
        <strain evidence="2 3">DSM 18760</strain>
    </source>
</reference>
<feature type="transmembrane region" description="Helical" evidence="1">
    <location>
        <begin position="308"/>
        <end position="332"/>
    </location>
</feature>
<dbReference type="GO" id="GO:1902604">
    <property type="term" value="P:p-aminobenzoyl-glutamate transmembrane transport"/>
    <property type="evidence" value="ECO:0007669"/>
    <property type="project" value="InterPro"/>
</dbReference>
<dbReference type="Pfam" id="PF03806">
    <property type="entry name" value="ABG_transport"/>
    <property type="match status" value="1"/>
</dbReference>
<feature type="transmembrane region" description="Helical" evidence="1">
    <location>
        <begin position="174"/>
        <end position="193"/>
    </location>
</feature>
<evidence type="ECO:0000313" key="2">
    <source>
        <dbReference type="EMBL" id="OWZ83665.1"/>
    </source>
</evidence>
<feature type="transmembrane region" description="Helical" evidence="1">
    <location>
        <begin position="94"/>
        <end position="114"/>
    </location>
</feature>
<dbReference type="PANTHER" id="PTHR30282:SF0">
    <property type="entry name" value="P-AMINOBENZOYL-GLUTAMATE TRANSPORT PROTEIN"/>
    <property type="match status" value="1"/>
</dbReference>
<protein>
    <submittedName>
        <fullName evidence="2">Aminobenzoyl-glutamate transporter</fullName>
    </submittedName>
</protein>
<keyword evidence="1" id="KW-1133">Transmembrane helix</keyword>